<protein>
    <submittedName>
        <fullName evidence="2">ShKT domain-containing protein</fullName>
    </submittedName>
</protein>
<evidence type="ECO:0000313" key="1">
    <source>
        <dbReference type="Proteomes" id="UP000887580"/>
    </source>
</evidence>
<proteinExistence type="predicted"/>
<reference evidence="2" key="1">
    <citation type="submission" date="2022-11" db="UniProtKB">
        <authorList>
            <consortium name="WormBaseParasite"/>
        </authorList>
    </citation>
    <scope>IDENTIFICATION</scope>
</reference>
<dbReference type="WBParaSite" id="PS1159_v2.g5142.t1">
    <property type="protein sequence ID" value="PS1159_v2.g5142.t1"/>
    <property type="gene ID" value="PS1159_v2.g5142"/>
</dbReference>
<organism evidence="1 2">
    <name type="scientific">Panagrolaimus sp. PS1159</name>
    <dbReference type="NCBI Taxonomy" id="55785"/>
    <lineage>
        <taxon>Eukaryota</taxon>
        <taxon>Metazoa</taxon>
        <taxon>Ecdysozoa</taxon>
        <taxon>Nematoda</taxon>
        <taxon>Chromadorea</taxon>
        <taxon>Rhabditida</taxon>
        <taxon>Tylenchina</taxon>
        <taxon>Panagrolaimomorpha</taxon>
        <taxon>Panagrolaimoidea</taxon>
        <taxon>Panagrolaimidae</taxon>
        <taxon>Panagrolaimus</taxon>
    </lineage>
</organism>
<dbReference type="Proteomes" id="UP000887580">
    <property type="component" value="Unplaced"/>
</dbReference>
<name>A0AC35GGS7_9BILA</name>
<accession>A0AC35GGS7</accession>
<evidence type="ECO:0000313" key="2">
    <source>
        <dbReference type="WBParaSite" id="PS1159_v2.g5142.t1"/>
    </source>
</evidence>
<sequence length="517" mass="59350">MFYIRYYLVGFLLNFIIFKNGVFSKRFTVLRVKVENRNQLDFLNAQYENTTHFDFWKEPSIVGEQVHVMVKDDLLKDFERQLDNLKINHTIMIEDVEKAIAKKAEESAKYQRYKLYRDAPQNTKISFNLARYHSFAETINYLNALAITYPDRVRVMPIGTTHEGRQIPMIKIGTRSRADKPGIWIDGGIHAREWISPAAVLYFINQLVTEYDRDPFTRSLVDNLDWYIVPLLNPDGYEYSRSSSDVETRLWRKNRSPTMCTQVQNGLFQPPTTQCCQGVDLNRNFDWFFGQVGSSTDPCSEIYNGRFAFSEPETRSVRDFITGQNGKIKTFLTFHSYSQILMYPFGHQVRTYPNDVNDLSVTANRAAQALQSMYGTKYTVGTGADTLYPASGGSEDWAKGQMGIKYSFLFELRPEDNVWDGFLLAENQIIPTSRETWEAVKIIVTQTMNTFKPTITEAPIAHSRFRAIPPTVAAAAAASTVVCADLDQLCPYWSENGACQTWPSMRERCAKSCRFCV</sequence>